<dbReference type="AlphaFoldDB" id="A0A8X6RSB3"/>
<comment type="caution">
    <text evidence="2">The sequence shown here is derived from an EMBL/GenBank/DDBJ whole genome shotgun (WGS) entry which is preliminary data.</text>
</comment>
<dbReference type="Proteomes" id="UP000887159">
    <property type="component" value="Unassembled WGS sequence"/>
</dbReference>
<evidence type="ECO:0000256" key="1">
    <source>
        <dbReference type="SAM" id="MobiDB-lite"/>
    </source>
</evidence>
<evidence type="ECO:0000313" key="3">
    <source>
        <dbReference type="Proteomes" id="UP000887159"/>
    </source>
</evidence>
<feature type="region of interest" description="Disordered" evidence="1">
    <location>
        <begin position="1"/>
        <end position="35"/>
    </location>
</feature>
<proteinExistence type="predicted"/>
<dbReference type="EMBL" id="BMAU01021214">
    <property type="protein sequence ID" value="GFX99650.1"/>
    <property type="molecule type" value="Genomic_DNA"/>
</dbReference>
<protein>
    <submittedName>
        <fullName evidence="2">DDE_3 domain-containing protein</fullName>
    </submittedName>
</protein>
<keyword evidence="3" id="KW-1185">Reference proteome</keyword>
<sequence length="79" mass="8651">MQGDQLYVYPSTDDREGPTYLGQENTFPGSDSDGPLYSIQTSLDSHWRAIQDVCSSGVSEAPDIINPTLLKDTVTEVVE</sequence>
<evidence type="ECO:0000313" key="2">
    <source>
        <dbReference type="EMBL" id="GFX99650.1"/>
    </source>
</evidence>
<gene>
    <name evidence="2" type="primary">AVEN_163975_1</name>
    <name evidence="2" type="ORF">TNCV_3053071</name>
</gene>
<accession>A0A8X6RSB3</accession>
<reference evidence="2" key="1">
    <citation type="submission" date="2020-08" db="EMBL/GenBank/DDBJ databases">
        <title>Multicomponent nature underlies the extraordinary mechanical properties of spider dragline silk.</title>
        <authorList>
            <person name="Kono N."/>
            <person name="Nakamura H."/>
            <person name="Mori M."/>
            <person name="Yoshida Y."/>
            <person name="Ohtoshi R."/>
            <person name="Malay A.D."/>
            <person name="Moran D.A.P."/>
            <person name="Tomita M."/>
            <person name="Numata K."/>
            <person name="Arakawa K."/>
        </authorList>
    </citation>
    <scope>NUCLEOTIDE SEQUENCE</scope>
</reference>
<name>A0A8X6RSB3_TRICX</name>
<organism evidence="2 3">
    <name type="scientific">Trichonephila clavipes</name>
    <name type="common">Golden silk orbweaver</name>
    <name type="synonym">Nephila clavipes</name>
    <dbReference type="NCBI Taxonomy" id="2585209"/>
    <lineage>
        <taxon>Eukaryota</taxon>
        <taxon>Metazoa</taxon>
        <taxon>Ecdysozoa</taxon>
        <taxon>Arthropoda</taxon>
        <taxon>Chelicerata</taxon>
        <taxon>Arachnida</taxon>
        <taxon>Araneae</taxon>
        <taxon>Araneomorphae</taxon>
        <taxon>Entelegynae</taxon>
        <taxon>Araneoidea</taxon>
        <taxon>Nephilidae</taxon>
        <taxon>Trichonephila</taxon>
    </lineage>
</organism>